<evidence type="ECO:0000313" key="8">
    <source>
        <dbReference type="EMBL" id="ODN71786.1"/>
    </source>
</evidence>
<dbReference type="AlphaFoldDB" id="A0A1E3H7N8"/>
<dbReference type="Pfam" id="PF03631">
    <property type="entry name" value="Virul_fac_BrkB"/>
    <property type="match status" value="1"/>
</dbReference>
<dbReference type="GO" id="GO:0005886">
    <property type="term" value="C:plasma membrane"/>
    <property type="evidence" value="ECO:0007669"/>
    <property type="project" value="UniProtKB-SubCell"/>
</dbReference>
<evidence type="ECO:0000256" key="4">
    <source>
        <dbReference type="ARBA" id="ARBA00022989"/>
    </source>
</evidence>
<proteinExistence type="predicted"/>
<feature type="transmembrane region" description="Helical" evidence="7">
    <location>
        <begin position="212"/>
        <end position="232"/>
    </location>
</feature>
<comment type="subcellular location">
    <subcellularLocation>
        <location evidence="1">Cell membrane</location>
        <topology evidence="1">Multi-pass membrane protein</topology>
    </subcellularLocation>
</comment>
<dbReference type="InterPro" id="IPR017039">
    <property type="entry name" value="Virul_fac_BrkB"/>
</dbReference>
<keyword evidence="4 7" id="KW-1133">Transmembrane helix</keyword>
<evidence type="ECO:0000256" key="3">
    <source>
        <dbReference type="ARBA" id="ARBA00022692"/>
    </source>
</evidence>
<dbReference type="EMBL" id="MCRJ01000013">
    <property type="protein sequence ID" value="ODN71786.1"/>
    <property type="molecule type" value="Genomic_DNA"/>
</dbReference>
<name>A0A1E3H7N8_9HYPH</name>
<evidence type="ECO:0000256" key="2">
    <source>
        <dbReference type="ARBA" id="ARBA00022475"/>
    </source>
</evidence>
<protein>
    <submittedName>
        <fullName evidence="8">Uncharacterized protein</fullName>
    </submittedName>
</protein>
<accession>A0A1E3H7N8</accession>
<keyword evidence="2" id="KW-1003">Cell membrane</keyword>
<feature type="region of interest" description="Disordered" evidence="6">
    <location>
        <begin position="309"/>
        <end position="341"/>
    </location>
</feature>
<feature type="compositionally biased region" description="Basic and acidic residues" evidence="6">
    <location>
        <begin position="1"/>
        <end position="32"/>
    </location>
</feature>
<dbReference type="PANTHER" id="PTHR30213:SF0">
    <property type="entry name" value="UPF0761 MEMBRANE PROTEIN YIHY"/>
    <property type="match status" value="1"/>
</dbReference>
<keyword evidence="5 7" id="KW-0472">Membrane</keyword>
<evidence type="ECO:0000256" key="6">
    <source>
        <dbReference type="SAM" id="MobiDB-lite"/>
    </source>
</evidence>
<sequence>MSDETSNHDDASRDDAGGLAARRADGRGRDASRPSQIPAAGWKDILWRVWQQASEDRITLVAAGSAFYLLLSLFPALAAFVSIYGLVADPTTVADHVAFLGGLMPGGGVDMIRSQLQSLADQDREALSFGFLLAFATAFWSANNGVKTLFEALNIAYEEREKRSFIHVNLLAFSFTLGAMAIGILMIVAVGIVPAMLALLQVGDFSETIVDLLRWPMLLLAVGTGISVLYRFGPSRERAKWRWITWGGGLATLVWVAASAGFSYYLQNFADYNATYGSLGAVIGMMLWIWISVLIVIVGAEINAEMEHQTARDTTTGAPRPMGQRGATMADTLGDASHGTP</sequence>
<feature type="transmembrane region" description="Helical" evidence="7">
    <location>
        <begin position="244"/>
        <end position="266"/>
    </location>
</feature>
<feature type="transmembrane region" description="Helical" evidence="7">
    <location>
        <begin position="278"/>
        <end position="300"/>
    </location>
</feature>
<feature type="region of interest" description="Disordered" evidence="6">
    <location>
        <begin position="1"/>
        <end position="36"/>
    </location>
</feature>
<feature type="transmembrane region" description="Helical" evidence="7">
    <location>
        <begin position="66"/>
        <end position="87"/>
    </location>
</feature>
<reference evidence="8 9" key="1">
    <citation type="submission" date="2016-07" db="EMBL/GenBank/DDBJ databases">
        <title>Draft Genome Sequence of Methylobrevis pamukkalensis PK2.</title>
        <authorList>
            <person name="Vasilenko O.V."/>
            <person name="Doronina N.V."/>
            <person name="Shmareva M.N."/>
            <person name="Tarlachkov S.V."/>
            <person name="Mustakhimov I."/>
            <person name="Trotsenko Y.A."/>
        </authorList>
    </citation>
    <scope>NUCLEOTIDE SEQUENCE [LARGE SCALE GENOMIC DNA]</scope>
    <source>
        <strain evidence="8 9">PK2</strain>
    </source>
</reference>
<dbReference type="NCBIfam" id="TIGR00765">
    <property type="entry name" value="yihY_not_rbn"/>
    <property type="match status" value="1"/>
</dbReference>
<organism evidence="8 9">
    <name type="scientific">Methylobrevis pamukkalensis</name>
    <dbReference type="NCBI Taxonomy" id="1439726"/>
    <lineage>
        <taxon>Bacteria</taxon>
        <taxon>Pseudomonadati</taxon>
        <taxon>Pseudomonadota</taxon>
        <taxon>Alphaproteobacteria</taxon>
        <taxon>Hyphomicrobiales</taxon>
        <taxon>Pleomorphomonadaceae</taxon>
        <taxon>Methylobrevis</taxon>
    </lineage>
</organism>
<evidence type="ECO:0000313" key="9">
    <source>
        <dbReference type="Proteomes" id="UP000094622"/>
    </source>
</evidence>
<gene>
    <name evidence="8" type="ORF">A6302_00824</name>
</gene>
<dbReference type="RefSeq" id="WP_083255482.1">
    <property type="nucleotide sequence ID" value="NZ_MCRJ01000013.1"/>
</dbReference>
<dbReference type="PATRIC" id="fig|1439726.3.peg.863"/>
<dbReference type="Proteomes" id="UP000094622">
    <property type="component" value="Unassembled WGS sequence"/>
</dbReference>
<comment type="caution">
    <text evidence="8">The sequence shown here is derived from an EMBL/GenBank/DDBJ whole genome shotgun (WGS) entry which is preliminary data.</text>
</comment>
<keyword evidence="9" id="KW-1185">Reference proteome</keyword>
<dbReference type="OrthoDB" id="9781030at2"/>
<dbReference type="PIRSF" id="PIRSF035875">
    <property type="entry name" value="RNase_BN"/>
    <property type="match status" value="1"/>
</dbReference>
<feature type="transmembrane region" description="Helical" evidence="7">
    <location>
        <begin position="126"/>
        <end position="146"/>
    </location>
</feature>
<evidence type="ECO:0000256" key="5">
    <source>
        <dbReference type="ARBA" id="ARBA00023136"/>
    </source>
</evidence>
<keyword evidence="3 7" id="KW-0812">Transmembrane</keyword>
<feature type="transmembrane region" description="Helical" evidence="7">
    <location>
        <begin position="167"/>
        <end position="200"/>
    </location>
</feature>
<evidence type="ECO:0000256" key="1">
    <source>
        <dbReference type="ARBA" id="ARBA00004651"/>
    </source>
</evidence>
<evidence type="ECO:0000256" key="7">
    <source>
        <dbReference type="SAM" id="Phobius"/>
    </source>
</evidence>
<dbReference type="PANTHER" id="PTHR30213">
    <property type="entry name" value="INNER MEMBRANE PROTEIN YHJD"/>
    <property type="match status" value="1"/>
</dbReference>